<sequence length="289" mass="33045">MKKRRLETFPNIVDSADFRSSKGKKAEASPWEDVGVEIKNSNSNKFRHFCFSQIQTTKCYCGRVTHTPLTIHLDLLNFLMAGDEVMADKGFPLILPYLTKREHSYANSTSYDHIKFEPVSEMKVAQTIEFKPDVRECSTQNDEFQESITHRLFSLDMNETIHRVDDQLREDVITLLKVVKVQCFTPNEHYCPLGFDEMTIKSGFVFDGQSTKGYSSTDENNFLATPALCFMLKDSTNSWKQVVVFRFIGNSLYLNKVISIIKEIITSDSTIGLEVWSITSDICPSNQVL</sequence>
<accession>A0A7R8CS90</accession>
<dbReference type="AlphaFoldDB" id="A0A7R8CS90"/>
<evidence type="ECO:0000313" key="2">
    <source>
        <dbReference type="EMBL" id="CAF2914689.1"/>
    </source>
</evidence>
<feature type="domain" description="Transposable element P transposase-like RNase H" evidence="1">
    <location>
        <begin position="170"/>
        <end position="287"/>
    </location>
</feature>
<reference evidence="2" key="1">
    <citation type="submission" date="2021-02" db="EMBL/GenBank/DDBJ databases">
        <authorList>
            <person name="Bekaert M."/>
        </authorList>
    </citation>
    <scope>NUCLEOTIDE SEQUENCE</scope>
    <source>
        <strain evidence="2">IoA-00</strain>
    </source>
</reference>
<organism evidence="2 3">
    <name type="scientific">Lepeophtheirus salmonis</name>
    <name type="common">Salmon louse</name>
    <name type="synonym">Caligus salmonis</name>
    <dbReference type="NCBI Taxonomy" id="72036"/>
    <lineage>
        <taxon>Eukaryota</taxon>
        <taxon>Metazoa</taxon>
        <taxon>Ecdysozoa</taxon>
        <taxon>Arthropoda</taxon>
        <taxon>Crustacea</taxon>
        <taxon>Multicrustacea</taxon>
        <taxon>Hexanauplia</taxon>
        <taxon>Copepoda</taxon>
        <taxon>Siphonostomatoida</taxon>
        <taxon>Caligidae</taxon>
        <taxon>Lepeophtheirus</taxon>
    </lineage>
</organism>
<keyword evidence="3" id="KW-1185">Reference proteome</keyword>
<protein>
    <submittedName>
        <fullName evidence="2">(salmon louse) hypothetical protein</fullName>
    </submittedName>
</protein>
<dbReference type="InterPro" id="IPR048365">
    <property type="entry name" value="TNP-like_RNaseH_N"/>
</dbReference>
<name>A0A7R8CS90_LEPSM</name>
<evidence type="ECO:0000259" key="1">
    <source>
        <dbReference type="Pfam" id="PF21787"/>
    </source>
</evidence>
<dbReference type="EMBL" id="HG994583">
    <property type="protein sequence ID" value="CAF2914689.1"/>
    <property type="molecule type" value="Genomic_DNA"/>
</dbReference>
<gene>
    <name evidence="2" type="ORF">LSAA_8436</name>
</gene>
<proteinExistence type="predicted"/>
<evidence type="ECO:0000313" key="3">
    <source>
        <dbReference type="Proteomes" id="UP000675881"/>
    </source>
</evidence>
<dbReference type="Pfam" id="PF21787">
    <property type="entry name" value="TNP-like_RNaseH_N"/>
    <property type="match status" value="1"/>
</dbReference>
<dbReference type="Proteomes" id="UP000675881">
    <property type="component" value="Chromosome 4"/>
</dbReference>